<dbReference type="InterPro" id="IPR036095">
    <property type="entry name" value="PTS_EIIB-like_sf"/>
</dbReference>
<name>A0ABT0WHV3_9BACI</name>
<dbReference type="SUPFAM" id="SSF46785">
    <property type="entry name" value="Winged helix' DNA-binding domain"/>
    <property type="match status" value="2"/>
</dbReference>
<dbReference type="Pfam" id="PF08279">
    <property type="entry name" value="HTH_11"/>
    <property type="match status" value="1"/>
</dbReference>
<evidence type="ECO:0000256" key="3">
    <source>
        <dbReference type="ARBA" id="ARBA00023015"/>
    </source>
</evidence>
<dbReference type="InterPro" id="IPR036390">
    <property type="entry name" value="WH_DNA-bd_sf"/>
</dbReference>
<keyword evidence="1" id="KW-0808">Transferase</keyword>
<comment type="caution">
    <text evidence="9">The sequence shown here is derived from an EMBL/GenBank/DDBJ whole genome shotgun (WGS) entry which is preliminary data.</text>
</comment>
<dbReference type="Pfam" id="PF05043">
    <property type="entry name" value="Mga"/>
    <property type="match status" value="1"/>
</dbReference>
<evidence type="ECO:0000256" key="4">
    <source>
        <dbReference type="ARBA" id="ARBA00023159"/>
    </source>
</evidence>
<dbReference type="Pfam" id="PF00874">
    <property type="entry name" value="PRD"/>
    <property type="match status" value="2"/>
</dbReference>
<keyword evidence="4" id="KW-0010">Activator</keyword>
<dbReference type="Proteomes" id="UP001523262">
    <property type="component" value="Unassembled WGS sequence"/>
</dbReference>
<evidence type="ECO:0000256" key="2">
    <source>
        <dbReference type="ARBA" id="ARBA00022737"/>
    </source>
</evidence>
<proteinExistence type="predicted"/>
<dbReference type="InterPro" id="IPR011608">
    <property type="entry name" value="PRD"/>
</dbReference>
<keyword evidence="5" id="KW-0804">Transcription</keyword>
<dbReference type="SUPFAM" id="SSF63520">
    <property type="entry name" value="PTS-regulatory domain, PRD"/>
    <property type="match status" value="2"/>
</dbReference>
<feature type="domain" description="PTS EIIA type-2" evidence="6">
    <location>
        <begin position="518"/>
        <end position="658"/>
    </location>
</feature>
<evidence type="ECO:0000256" key="5">
    <source>
        <dbReference type="ARBA" id="ARBA00023163"/>
    </source>
</evidence>
<organism evidence="9 10">
    <name type="scientific">Neobacillus pocheonensis</name>
    <dbReference type="NCBI Taxonomy" id="363869"/>
    <lineage>
        <taxon>Bacteria</taxon>
        <taxon>Bacillati</taxon>
        <taxon>Bacillota</taxon>
        <taxon>Bacilli</taxon>
        <taxon>Bacillales</taxon>
        <taxon>Bacillaceae</taxon>
        <taxon>Neobacillus</taxon>
    </lineage>
</organism>
<evidence type="ECO:0000259" key="7">
    <source>
        <dbReference type="PROSITE" id="PS51099"/>
    </source>
</evidence>
<dbReference type="Gene3D" id="1.10.1790.10">
    <property type="entry name" value="PRD domain"/>
    <property type="match status" value="2"/>
</dbReference>
<accession>A0ABT0WHV3</accession>
<dbReference type="InterPro" id="IPR016152">
    <property type="entry name" value="PTrfase/Anion_transptr"/>
</dbReference>
<keyword evidence="2" id="KW-0677">Repeat</keyword>
<evidence type="ECO:0000259" key="8">
    <source>
        <dbReference type="PROSITE" id="PS51372"/>
    </source>
</evidence>
<dbReference type="PROSITE" id="PS51372">
    <property type="entry name" value="PRD_2"/>
    <property type="match status" value="2"/>
</dbReference>
<dbReference type="InterPro" id="IPR013011">
    <property type="entry name" value="PTS_EIIB_2"/>
</dbReference>
<gene>
    <name evidence="9" type="ORF">NDK43_30875</name>
</gene>
<sequence length="658" mass="74838">MLVLNNRLKTLIKELLSHKEPVTSEYLAKVIGVTSRTIRNDVKTLNLELKKIGVQIEANRGVGYFIDPTLGQPVTELIEELFMLQEEEQSHAPVLPEERVLYILKSIIMADDFIASEQIANELFVSKSTIDNDLKQVEKLLGKYNLTLFKKQNYGIKLVGNEMNIRFCLSESLANIRNEQMQFEMNSTNPIIPDVNIEEIKTITKEHIDQLPFKMAELPINNLVMHIAIAIQRIKKGKNVEVGTIELDQIEDQVEYLVAKKIVESIEEKFSIKIPLGEVAYITIHLLGAKHFEDKNLLEADFIHLVGESSYQLINDILAEIKRVYRIDLCADRELIYGLGLHLRSAINRIKYKMNLRNPLLKKIKSNYPFSFELGILAAEIIQTNSELTVNEDEIGYIAIHLEAAVKRMKNKKRREVKRVAIVCASGLGTAKLLAASIESKFPGIDIVGTYPSYSIKNIKKEAADLILSTIPVREDGPIPILHINTMLTEKDVEKVKEHISSKYLNEGKNRSLKKLQNLFSEDLFFTEIDKKNPIEIIKSLTTILTIKGYVDDSFQQSVLDREGISPTAIGNLVAIPHPLKPNALGSCIAIGILKKPMKWGEQSVQLVLLLALNEKDKEEFSHLFNHLWQLVQHKKLVDELCSKENFTDFIHQFYSIK</sequence>
<evidence type="ECO:0000256" key="1">
    <source>
        <dbReference type="ARBA" id="ARBA00022679"/>
    </source>
</evidence>
<dbReference type="InterPro" id="IPR002178">
    <property type="entry name" value="PTS_EIIA_type-2_dom"/>
</dbReference>
<dbReference type="SUPFAM" id="SSF55804">
    <property type="entry name" value="Phoshotransferase/anion transport protein"/>
    <property type="match status" value="1"/>
</dbReference>
<dbReference type="PROSITE" id="PS51094">
    <property type="entry name" value="PTS_EIIA_TYPE_2"/>
    <property type="match status" value="1"/>
</dbReference>
<dbReference type="Pfam" id="PF00359">
    <property type="entry name" value="PTS_EIIA_2"/>
    <property type="match status" value="1"/>
</dbReference>
<dbReference type="CDD" id="cd05568">
    <property type="entry name" value="PTS_IIB_bgl_like"/>
    <property type="match status" value="1"/>
</dbReference>
<dbReference type="PANTHER" id="PTHR30185:SF13">
    <property type="entry name" value="LICABCH OPERON REGULATOR-RELATED"/>
    <property type="match status" value="1"/>
</dbReference>
<dbReference type="InterPro" id="IPR007737">
    <property type="entry name" value="Mga_HTH"/>
</dbReference>
<feature type="domain" description="PRD" evidence="8">
    <location>
        <begin position="191"/>
        <end position="296"/>
    </location>
</feature>
<dbReference type="PROSITE" id="PS51099">
    <property type="entry name" value="PTS_EIIB_TYPE_2"/>
    <property type="match status" value="1"/>
</dbReference>
<dbReference type="InterPro" id="IPR036634">
    <property type="entry name" value="PRD_sf"/>
</dbReference>
<evidence type="ECO:0000259" key="6">
    <source>
        <dbReference type="PROSITE" id="PS51094"/>
    </source>
</evidence>
<keyword evidence="3" id="KW-0805">Transcription regulation</keyword>
<dbReference type="InterPro" id="IPR013196">
    <property type="entry name" value="HTH_11"/>
</dbReference>
<dbReference type="PANTHER" id="PTHR30185">
    <property type="entry name" value="CRYPTIC BETA-GLUCOSIDE BGL OPERON ANTITERMINATOR"/>
    <property type="match status" value="1"/>
</dbReference>
<dbReference type="EMBL" id="JAMQCR010000003">
    <property type="protein sequence ID" value="MCM2535889.1"/>
    <property type="molecule type" value="Genomic_DNA"/>
</dbReference>
<dbReference type="InterPro" id="IPR050661">
    <property type="entry name" value="BglG_antiterminators"/>
</dbReference>
<dbReference type="InterPro" id="IPR036388">
    <property type="entry name" value="WH-like_DNA-bd_sf"/>
</dbReference>
<dbReference type="Gene3D" id="1.10.10.10">
    <property type="entry name" value="Winged helix-like DNA-binding domain superfamily/Winged helix DNA-binding domain"/>
    <property type="match status" value="2"/>
</dbReference>
<dbReference type="Gene3D" id="3.40.930.10">
    <property type="entry name" value="Mannitol-specific EII, Chain A"/>
    <property type="match status" value="1"/>
</dbReference>
<reference evidence="9 10" key="1">
    <citation type="submission" date="2022-06" db="EMBL/GenBank/DDBJ databases">
        <authorList>
            <person name="Jeon C.O."/>
        </authorList>
    </citation>
    <scope>NUCLEOTIDE SEQUENCE [LARGE SCALE GENOMIC DNA]</scope>
    <source>
        <strain evidence="9 10">KCTC 13943</strain>
    </source>
</reference>
<evidence type="ECO:0000313" key="9">
    <source>
        <dbReference type="EMBL" id="MCM2535889.1"/>
    </source>
</evidence>
<protein>
    <submittedName>
        <fullName evidence="9">BglG family transcription antiterminator</fullName>
    </submittedName>
</protein>
<feature type="domain" description="PTS EIIB type-2" evidence="7">
    <location>
        <begin position="418"/>
        <end position="508"/>
    </location>
</feature>
<dbReference type="Gene3D" id="3.40.50.2300">
    <property type="match status" value="1"/>
</dbReference>
<evidence type="ECO:0000313" key="10">
    <source>
        <dbReference type="Proteomes" id="UP001523262"/>
    </source>
</evidence>
<dbReference type="SUPFAM" id="SSF52794">
    <property type="entry name" value="PTS system IIB component-like"/>
    <property type="match status" value="1"/>
</dbReference>
<keyword evidence="10" id="KW-1185">Reference proteome</keyword>
<feature type="domain" description="PRD" evidence="8">
    <location>
        <begin position="305"/>
        <end position="412"/>
    </location>
</feature>